<dbReference type="PANTHER" id="PTHR33333">
    <property type="entry name" value="ERYTHROCYTE MEMBRANE PROTEIN 1-LIKE"/>
    <property type="match status" value="1"/>
</dbReference>
<evidence type="ECO:0000313" key="3">
    <source>
        <dbReference type="EMBL" id="KAK4788264.1"/>
    </source>
</evidence>
<dbReference type="InterPro" id="IPR039926">
    <property type="entry name" value="Egg_app_1"/>
</dbReference>
<name>A0AAN7LP65_TRANT</name>
<keyword evidence="2" id="KW-0472">Membrane</keyword>
<feature type="compositionally biased region" description="Polar residues" evidence="1">
    <location>
        <begin position="27"/>
        <end position="36"/>
    </location>
</feature>
<dbReference type="Proteomes" id="UP001346149">
    <property type="component" value="Unassembled WGS sequence"/>
</dbReference>
<comment type="caution">
    <text evidence="3">The sequence shown here is derived from an EMBL/GenBank/DDBJ whole genome shotgun (WGS) entry which is preliminary data.</text>
</comment>
<organism evidence="3 4">
    <name type="scientific">Trapa natans</name>
    <name type="common">Water chestnut</name>
    <dbReference type="NCBI Taxonomy" id="22666"/>
    <lineage>
        <taxon>Eukaryota</taxon>
        <taxon>Viridiplantae</taxon>
        <taxon>Streptophyta</taxon>
        <taxon>Embryophyta</taxon>
        <taxon>Tracheophyta</taxon>
        <taxon>Spermatophyta</taxon>
        <taxon>Magnoliopsida</taxon>
        <taxon>eudicotyledons</taxon>
        <taxon>Gunneridae</taxon>
        <taxon>Pentapetalae</taxon>
        <taxon>rosids</taxon>
        <taxon>malvids</taxon>
        <taxon>Myrtales</taxon>
        <taxon>Lythraceae</taxon>
        <taxon>Trapa</taxon>
    </lineage>
</organism>
<dbReference type="EMBL" id="JAXQNO010000011">
    <property type="protein sequence ID" value="KAK4788264.1"/>
    <property type="molecule type" value="Genomic_DNA"/>
</dbReference>
<dbReference type="AlphaFoldDB" id="A0AAN7LP65"/>
<evidence type="ECO:0000256" key="1">
    <source>
        <dbReference type="SAM" id="MobiDB-lite"/>
    </source>
</evidence>
<feature type="region of interest" description="Disordered" evidence="1">
    <location>
        <begin position="27"/>
        <end position="61"/>
    </location>
</feature>
<keyword evidence="2" id="KW-0812">Transmembrane</keyword>
<dbReference type="PANTHER" id="PTHR33333:SF32">
    <property type="entry name" value="PSAD1"/>
    <property type="match status" value="1"/>
</dbReference>
<sequence>MWSGSSLLYKPLEYILSLSLSHYFTTTTSKQKQNLRVSKKPRPAMGSSQSGGQSTTEKEYEKLKEGATAAVLLAVGAAAVGWMAWGLFSKGDGRKTMKAPGRSTDRIFRDEFEKDPATYFRDLRKP</sequence>
<gene>
    <name evidence="3" type="ORF">SAY86_019583</name>
</gene>
<reference evidence="3 4" key="1">
    <citation type="journal article" date="2023" name="Hortic Res">
        <title>Pangenome of water caltrop reveals structural variations and asymmetric subgenome divergence after allopolyploidization.</title>
        <authorList>
            <person name="Zhang X."/>
            <person name="Chen Y."/>
            <person name="Wang L."/>
            <person name="Yuan Y."/>
            <person name="Fang M."/>
            <person name="Shi L."/>
            <person name="Lu R."/>
            <person name="Comes H.P."/>
            <person name="Ma Y."/>
            <person name="Chen Y."/>
            <person name="Huang G."/>
            <person name="Zhou Y."/>
            <person name="Zheng Z."/>
            <person name="Qiu Y."/>
        </authorList>
    </citation>
    <scope>NUCLEOTIDE SEQUENCE [LARGE SCALE GENOMIC DNA]</scope>
    <source>
        <strain evidence="3">F231</strain>
    </source>
</reference>
<feature type="transmembrane region" description="Helical" evidence="2">
    <location>
        <begin position="67"/>
        <end position="88"/>
    </location>
</feature>
<proteinExistence type="predicted"/>
<evidence type="ECO:0000256" key="2">
    <source>
        <dbReference type="SAM" id="Phobius"/>
    </source>
</evidence>
<accession>A0AAN7LP65</accession>
<keyword evidence="2" id="KW-1133">Transmembrane helix</keyword>
<keyword evidence="4" id="KW-1185">Reference proteome</keyword>
<evidence type="ECO:0000313" key="4">
    <source>
        <dbReference type="Proteomes" id="UP001346149"/>
    </source>
</evidence>
<protein>
    <submittedName>
        <fullName evidence="3">Uncharacterized protein</fullName>
    </submittedName>
</protein>